<dbReference type="PANTHER" id="PTHR30069">
    <property type="entry name" value="TONB-DEPENDENT OUTER MEMBRANE RECEPTOR"/>
    <property type="match status" value="1"/>
</dbReference>
<keyword evidence="8" id="KW-0998">Cell outer membrane</keyword>
<comment type="subcellular location">
    <subcellularLocation>
        <location evidence="1">Cell outer membrane</location>
        <topology evidence="1">Multi-pass membrane protein</topology>
    </subcellularLocation>
</comment>
<evidence type="ECO:0000256" key="5">
    <source>
        <dbReference type="ARBA" id="ARBA00023077"/>
    </source>
</evidence>
<dbReference type="EMBL" id="BARU01007983">
    <property type="protein sequence ID" value="GAH35175.1"/>
    <property type="molecule type" value="Genomic_DNA"/>
</dbReference>
<dbReference type="InterPro" id="IPR000531">
    <property type="entry name" value="Beta-barrel_TonB"/>
</dbReference>
<dbReference type="GO" id="GO:0044718">
    <property type="term" value="P:siderophore transmembrane transport"/>
    <property type="evidence" value="ECO:0007669"/>
    <property type="project" value="TreeGrafter"/>
</dbReference>
<evidence type="ECO:0000256" key="4">
    <source>
        <dbReference type="ARBA" id="ARBA00022729"/>
    </source>
</evidence>
<dbReference type="InterPro" id="IPR039426">
    <property type="entry name" value="TonB-dep_rcpt-like"/>
</dbReference>
<dbReference type="AlphaFoldDB" id="X1FRK5"/>
<comment type="caution">
    <text evidence="10">The sequence shown here is derived from an EMBL/GenBank/DDBJ whole genome shotgun (WGS) entry which is preliminary data.</text>
</comment>
<sequence length="210" mass="24304">RPEFALQLNELYMFPAANPELQPERIWNYEIGFKQKIASWLTLDGTFYQMKGSDFIETRPNVSPPPVFKFINTGKFTFKGAEFSLRADFNQNLSGIIFYTYLDPGEKTQGRPSQKLDFSLRLREESFYASIQAQYVTDYFASDFSANPLPPYFLLNSRLIVNISRALELFLDINNVFDKDYRIYVDLPSISAGIYPMPGRNLNLGIRIKQ</sequence>
<dbReference type="GO" id="GO:0009279">
    <property type="term" value="C:cell outer membrane"/>
    <property type="evidence" value="ECO:0007669"/>
    <property type="project" value="UniProtKB-SubCell"/>
</dbReference>
<keyword evidence="7" id="KW-0675">Receptor</keyword>
<evidence type="ECO:0000256" key="2">
    <source>
        <dbReference type="ARBA" id="ARBA00022448"/>
    </source>
</evidence>
<gene>
    <name evidence="10" type="ORF">S03H2_15689</name>
</gene>
<dbReference type="GO" id="GO:0015344">
    <property type="term" value="F:siderophore uptake transmembrane transporter activity"/>
    <property type="evidence" value="ECO:0007669"/>
    <property type="project" value="TreeGrafter"/>
</dbReference>
<keyword evidence="6" id="KW-0472">Membrane</keyword>
<evidence type="ECO:0000313" key="10">
    <source>
        <dbReference type="EMBL" id="GAH35175.1"/>
    </source>
</evidence>
<evidence type="ECO:0000256" key="7">
    <source>
        <dbReference type="ARBA" id="ARBA00023170"/>
    </source>
</evidence>
<dbReference type="Gene3D" id="2.40.170.20">
    <property type="entry name" value="TonB-dependent receptor, beta-barrel domain"/>
    <property type="match status" value="1"/>
</dbReference>
<evidence type="ECO:0000259" key="9">
    <source>
        <dbReference type="Pfam" id="PF00593"/>
    </source>
</evidence>
<evidence type="ECO:0000256" key="3">
    <source>
        <dbReference type="ARBA" id="ARBA00022692"/>
    </source>
</evidence>
<organism evidence="10">
    <name type="scientific">marine sediment metagenome</name>
    <dbReference type="NCBI Taxonomy" id="412755"/>
    <lineage>
        <taxon>unclassified sequences</taxon>
        <taxon>metagenomes</taxon>
        <taxon>ecological metagenomes</taxon>
    </lineage>
</organism>
<keyword evidence="2" id="KW-0813">Transport</keyword>
<dbReference type="Pfam" id="PF00593">
    <property type="entry name" value="TonB_dep_Rec_b-barrel"/>
    <property type="match status" value="1"/>
</dbReference>
<evidence type="ECO:0000256" key="8">
    <source>
        <dbReference type="ARBA" id="ARBA00023237"/>
    </source>
</evidence>
<keyword evidence="3" id="KW-0812">Transmembrane</keyword>
<dbReference type="PANTHER" id="PTHR30069:SF29">
    <property type="entry name" value="HEMOGLOBIN AND HEMOGLOBIN-HAPTOGLOBIN-BINDING PROTEIN 1-RELATED"/>
    <property type="match status" value="1"/>
</dbReference>
<evidence type="ECO:0000256" key="6">
    <source>
        <dbReference type="ARBA" id="ARBA00023136"/>
    </source>
</evidence>
<dbReference type="SUPFAM" id="SSF56935">
    <property type="entry name" value="Porins"/>
    <property type="match status" value="1"/>
</dbReference>
<feature type="non-terminal residue" evidence="10">
    <location>
        <position position="1"/>
    </location>
</feature>
<protein>
    <recommendedName>
        <fullName evidence="9">TonB-dependent receptor-like beta-barrel domain-containing protein</fullName>
    </recommendedName>
</protein>
<name>X1FRK5_9ZZZZ</name>
<proteinExistence type="predicted"/>
<keyword evidence="5" id="KW-0798">TonB box</keyword>
<accession>X1FRK5</accession>
<dbReference type="InterPro" id="IPR036942">
    <property type="entry name" value="Beta-barrel_TonB_sf"/>
</dbReference>
<evidence type="ECO:0000256" key="1">
    <source>
        <dbReference type="ARBA" id="ARBA00004571"/>
    </source>
</evidence>
<dbReference type="PROSITE" id="PS52016">
    <property type="entry name" value="TONB_DEPENDENT_REC_3"/>
    <property type="match status" value="1"/>
</dbReference>
<reference evidence="10" key="1">
    <citation type="journal article" date="2014" name="Front. Microbiol.">
        <title>High frequency of phylogenetically diverse reductive dehalogenase-homologous genes in deep subseafloor sedimentary metagenomes.</title>
        <authorList>
            <person name="Kawai M."/>
            <person name="Futagami T."/>
            <person name="Toyoda A."/>
            <person name="Takaki Y."/>
            <person name="Nishi S."/>
            <person name="Hori S."/>
            <person name="Arai W."/>
            <person name="Tsubouchi T."/>
            <person name="Morono Y."/>
            <person name="Uchiyama I."/>
            <person name="Ito T."/>
            <person name="Fujiyama A."/>
            <person name="Inagaki F."/>
            <person name="Takami H."/>
        </authorList>
    </citation>
    <scope>NUCLEOTIDE SEQUENCE</scope>
    <source>
        <strain evidence="10">Expedition CK06-06</strain>
    </source>
</reference>
<feature type="domain" description="TonB-dependent receptor-like beta-barrel" evidence="9">
    <location>
        <begin position="7"/>
        <end position="176"/>
    </location>
</feature>
<keyword evidence="4" id="KW-0732">Signal</keyword>